<keyword evidence="3" id="KW-1185">Reference proteome</keyword>
<evidence type="ECO:0000256" key="1">
    <source>
        <dbReference type="SAM" id="MobiDB-lite"/>
    </source>
</evidence>
<sequence>MAETRGAVVTALLLLCWRGAVPQPINMTSGAPTDMPPLSKAQEDSPGLFAKEGPPATPDELLVQEMLSANKSAVSEAQTTATALSTKFLKEKNLGLDEPFALGAGIAEGFRAPTEGPQFSVGGEDKILNSEPTMEDTFQMEDSSTFREPPFSSGKEEKDPKEGKFHPPGTGTPALPEGVAWGALVLGFLRG</sequence>
<dbReference type="Pfam" id="PF15307">
    <property type="entry name" value="SPACA7"/>
    <property type="match status" value="1"/>
</dbReference>
<feature type="chain" id="PRO_5047162446" evidence="2">
    <location>
        <begin position="23"/>
        <end position="191"/>
    </location>
</feature>
<dbReference type="RefSeq" id="XP_060039853.1">
    <property type="nucleotide sequence ID" value="XM_060183870.1"/>
</dbReference>
<feature type="region of interest" description="Disordered" evidence="1">
    <location>
        <begin position="28"/>
        <end position="56"/>
    </location>
</feature>
<protein>
    <submittedName>
        <fullName evidence="4">Sperm acrosome-associated protein 7</fullName>
    </submittedName>
</protein>
<reference evidence="4" key="1">
    <citation type="submission" date="2025-08" db="UniProtKB">
        <authorList>
            <consortium name="RefSeq"/>
        </authorList>
    </citation>
    <scope>IDENTIFICATION</scope>
</reference>
<feature type="region of interest" description="Disordered" evidence="1">
    <location>
        <begin position="127"/>
        <end position="177"/>
    </location>
</feature>
<gene>
    <name evidence="4" type="primary">SPACA7</name>
</gene>
<proteinExistence type="predicted"/>
<evidence type="ECO:0000256" key="2">
    <source>
        <dbReference type="SAM" id="SignalP"/>
    </source>
</evidence>
<name>A0ABM3WTF5_ERIEU</name>
<organism evidence="3 4">
    <name type="scientific">Erinaceus europaeus</name>
    <name type="common">Western European hedgehog</name>
    <dbReference type="NCBI Taxonomy" id="9365"/>
    <lineage>
        <taxon>Eukaryota</taxon>
        <taxon>Metazoa</taxon>
        <taxon>Chordata</taxon>
        <taxon>Craniata</taxon>
        <taxon>Vertebrata</taxon>
        <taxon>Euteleostomi</taxon>
        <taxon>Mammalia</taxon>
        <taxon>Eutheria</taxon>
        <taxon>Laurasiatheria</taxon>
        <taxon>Eulipotyphla</taxon>
        <taxon>Erinaceidae</taxon>
        <taxon>Erinaceinae</taxon>
        <taxon>Erinaceus</taxon>
    </lineage>
</organism>
<evidence type="ECO:0000313" key="3">
    <source>
        <dbReference type="Proteomes" id="UP001652624"/>
    </source>
</evidence>
<evidence type="ECO:0000313" key="4">
    <source>
        <dbReference type="RefSeq" id="XP_060039853.1"/>
    </source>
</evidence>
<feature type="compositionally biased region" description="Basic and acidic residues" evidence="1">
    <location>
        <begin position="154"/>
        <end position="165"/>
    </location>
</feature>
<dbReference type="GeneID" id="132536260"/>
<dbReference type="InterPro" id="IPR029301">
    <property type="entry name" value="SPACA7"/>
</dbReference>
<keyword evidence="2" id="KW-0732">Signal</keyword>
<accession>A0ABM3WTF5</accession>
<feature type="signal peptide" evidence="2">
    <location>
        <begin position="1"/>
        <end position="22"/>
    </location>
</feature>
<dbReference type="Proteomes" id="UP001652624">
    <property type="component" value="Unplaced"/>
</dbReference>